<accession>F4S3C9</accession>
<dbReference type="RefSeq" id="XP_007415866.1">
    <property type="nucleotide sequence ID" value="XM_007415804.1"/>
</dbReference>
<dbReference type="STRING" id="747676.F4S3C9"/>
<evidence type="ECO:0000259" key="8">
    <source>
        <dbReference type="Pfam" id="PF05916"/>
    </source>
</evidence>
<dbReference type="GO" id="GO:0000727">
    <property type="term" value="P:double-strand break repair via break-induced replication"/>
    <property type="evidence" value="ECO:0007669"/>
    <property type="project" value="TreeGrafter"/>
</dbReference>
<dbReference type="InterPro" id="IPR036224">
    <property type="entry name" value="GINS_bundle-like_dom_sf"/>
</dbReference>
<keyword evidence="11" id="KW-1185">Reference proteome</keyword>
<protein>
    <recommendedName>
        <fullName evidence="4">DNA replication complex GINS protein PSF2</fullName>
    </recommendedName>
    <alternativeName>
        <fullName evidence="3">DNA replication complex GINS protein psf2</fullName>
    </alternativeName>
</protein>
<dbReference type="Gene3D" id="1.20.58.1020">
    <property type="match status" value="1"/>
</dbReference>
<dbReference type="GO" id="GO:0006260">
    <property type="term" value="P:DNA replication"/>
    <property type="evidence" value="ECO:0007669"/>
    <property type="project" value="UniProtKB-KW"/>
</dbReference>
<dbReference type="OrthoDB" id="1938138at2759"/>
<evidence type="ECO:0000259" key="9">
    <source>
        <dbReference type="Pfam" id="PF25005"/>
    </source>
</evidence>
<feature type="compositionally biased region" description="Basic and acidic residues" evidence="7">
    <location>
        <begin position="199"/>
        <end position="208"/>
    </location>
</feature>
<dbReference type="Pfam" id="PF05916">
    <property type="entry name" value="Sld5"/>
    <property type="match status" value="1"/>
</dbReference>
<feature type="domain" description="DNA replication complex GINS protein PSF2 N-terminal" evidence="9">
    <location>
        <begin position="13"/>
        <end position="73"/>
    </location>
</feature>
<comment type="similarity">
    <text evidence="2">Belongs to the GINS2/PSF2 family.</text>
</comment>
<dbReference type="InterPro" id="IPR056784">
    <property type="entry name" value="PSF2_N"/>
</dbReference>
<dbReference type="GeneID" id="18928687"/>
<dbReference type="AlphaFoldDB" id="F4S3C9"/>
<feature type="compositionally biased region" description="Polar residues" evidence="7">
    <location>
        <begin position="211"/>
        <end position="236"/>
    </location>
</feature>
<dbReference type="SUPFAM" id="SSF158573">
    <property type="entry name" value="GINS helical bundle-like"/>
    <property type="match status" value="1"/>
</dbReference>
<dbReference type="HOGENOM" id="CLU_078274_1_0_1"/>
<evidence type="ECO:0000256" key="2">
    <source>
        <dbReference type="ARBA" id="ARBA00010565"/>
    </source>
</evidence>
<evidence type="ECO:0000256" key="4">
    <source>
        <dbReference type="ARBA" id="ARBA00015139"/>
    </source>
</evidence>
<dbReference type="CDD" id="cd11712">
    <property type="entry name" value="GINS_A_psf2"/>
    <property type="match status" value="1"/>
</dbReference>
<feature type="domain" description="GINS subunit" evidence="8">
    <location>
        <begin position="78"/>
        <end position="168"/>
    </location>
</feature>
<keyword evidence="5" id="KW-0235">DNA replication</keyword>
<gene>
    <name evidence="10" type="ORF">MELLADRAFT_50279</name>
</gene>
<evidence type="ECO:0000256" key="6">
    <source>
        <dbReference type="ARBA" id="ARBA00023242"/>
    </source>
</evidence>
<dbReference type="VEuPathDB" id="FungiDB:MELLADRAFT_50279"/>
<evidence type="ECO:0000313" key="10">
    <source>
        <dbReference type="EMBL" id="EGG00792.1"/>
    </source>
</evidence>
<sequence length="236" mass="27321">MSLPPFQRITFEPTELNFITLLTEKIQFIPNVKLPKFRSINSNFLGPFEPLKIIEIPFWISIEFKKKFKGKIICPDWLLISELKETLNSELSTVRFSELPFHWLEMSKILIDIAPDDIPSLPEVRSMLKAIREVRQTKLRNGLSGLDGIHLETPNLSALELNELRSVFNKSNLNLFQLHPQYDSYSQYDSSQTQLDLNFNHHDNRDLTPMDLSQSTMNHSSHFPSTDTADLTDSFV</sequence>
<dbReference type="KEGG" id="mlr:MELLADRAFT_50279"/>
<dbReference type="InParanoid" id="F4S3C9"/>
<reference evidence="11" key="1">
    <citation type="journal article" date="2011" name="Proc. Natl. Acad. Sci. U.S.A.">
        <title>Obligate biotrophy features unraveled by the genomic analysis of rust fungi.</title>
        <authorList>
            <person name="Duplessis S."/>
            <person name="Cuomo C.A."/>
            <person name="Lin Y.-C."/>
            <person name="Aerts A."/>
            <person name="Tisserant E."/>
            <person name="Veneault-Fourrey C."/>
            <person name="Joly D.L."/>
            <person name="Hacquard S."/>
            <person name="Amselem J."/>
            <person name="Cantarel B.L."/>
            <person name="Chiu R."/>
            <person name="Coutinho P.M."/>
            <person name="Feau N."/>
            <person name="Field M."/>
            <person name="Frey P."/>
            <person name="Gelhaye E."/>
            <person name="Goldberg J."/>
            <person name="Grabherr M.G."/>
            <person name="Kodira C.D."/>
            <person name="Kohler A."/>
            <person name="Kuees U."/>
            <person name="Lindquist E.A."/>
            <person name="Lucas S.M."/>
            <person name="Mago R."/>
            <person name="Mauceli E."/>
            <person name="Morin E."/>
            <person name="Murat C."/>
            <person name="Pangilinan J.L."/>
            <person name="Park R."/>
            <person name="Pearson M."/>
            <person name="Quesneville H."/>
            <person name="Rouhier N."/>
            <person name="Sakthikumar S."/>
            <person name="Salamov A.A."/>
            <person name="Schmutz J."/>
            <person name="Selles B."/>
            <person name="Shapiro H."/>
            <person name="Tanguay P."/>
            <person name="Tuskan G.A."/>
            <person name="Henrissat B."/>
            <person name="Van de Peer Y."/>
            <person name="Rouze P."/>
            <person name="Ellis J.G."/>
            <person name="Dodds P.N."/>
            <person name="Schein J.E."/>
            <person name="Zhong S."/>
            <person name="Hamelin R.C."/>
            <person name="Grigoriev I.V."/>
            <person name="Szabo L.J."/>
            <person name="Martin F."/>
        </authorList>
    </citation>
    <scope>NUCLEOTIDE SEQUENCE [LARGE SCALE GENOMIC DNA]</scope>
    <source>
        <strain evidence="11">98AG31 / pathotype 3-4-7</strain>
    </source>
</reference>
<evidence type="ECO:0000256" key="3">
    <source>
        <dbReference type="ARBA" id="ARBA00013969"/>
    </source>
</evidence>
<dbReference type="EMBL" id="GL883143">
    <property type="protein sequence ID" value="EGG00792.1"/>
    <property type="molecule type" value="Genomic_DNA"/>
</dbReference>
<dbReference type="Proteomes" id="UP000001072">
    <property type="component" value="Unassembled WGS sequence"/>
</dbReference>
<dbReference type="SUPFAM" id="SSF160059">
    <property type="entry name" value="PriA/YqbF domain"/>
    <property type="match status" value="1"/>
</dbReference>
<organism evidence="11">
    <name type="scientific">Melampsora larici-populina (strain 98AG31 / pathotype 3-4-7)</name>
    <name type="common">Poplar leaf rust fungus</name>
    <dbReference type="NCBI Taxonomy" id="747676"/>
    <lineage>
        <taxon>Eukaryota</taxon>
        <taxon>Fungi</taxon>
        <taxon>Dikarya</taxon>
        <taxon>Basidiomycota</taxon>
        <taxon>Pucciniomycotina</taxon>
        <taxon>Pucciniomycetes</taxon>
        <taxon>Pucciniales</taxon>
        <taxon>Melampsoraceae</taxon>
        <taxon>Melampsora</taxon>
    </lineage>
</organism>
<feature type="region of interest" description="Disordered" evidence="7">
    <location>
        <begin position="199"/>
        <end position="236"/>
    </location>
</feature>
<dbReference type="GO" id="GO:0000811">
    <property type="term" value="C:GINS complex"/>
    <property type="evidence" value="ECO:0007669"/>
    <property type="project" value="TreeGrafter"/>
</dbReference>
<dbReference type="InterPro" id="IPR007257">
    <property type="entry name" value="GINS_Psf2"/>
</dbReference>
<name>F4S3C9_MELLP</name>
<evidence type="ECO:0000256" key="1">
    <source>
        <dbReference type="ARBA" id="ARBA00004123"/>
    </source>
</evidence>
<evidence type="ECO:0000256" key="7">
    <source>
        <dbReference type="SAM" id="MobiDB-lite"/>
    </source>
</evidence>
<evidence type="ECO:0000256" key="5">
    <source>
        <dbReference type="ARBA" id="ARBA00022705"/>
    </source>
</evidence>
<dbReference type="FunCoup" id="F4S3C9">
    <property type="interactions" value="384"/>
</dbReference>
<dbReference type="eggNOG" id="KOG4071">
    <property type="taxonomic scope" value="Eukaryota"/>
</dbReference>
<dbReference type="PANTHER" id="PTHR12772">
    <property type="entry name" value="DNA REPLICATION COMPLEX GINS PROTEIN PSF2"/>
    <property type="match status" value="1"/>
</dbReference>
<dbReference type="InterPro" id="IPR021151">
    <property type="entry name" value="GINS_A"/>
</dbReference>
<dbReference type="FunFam" id="1.20.58.1020:FF:000001">
    <property type="entry name" value="DNA replication complex GINS protein PSF2"/>
    <property type="match status" value="1"/>
</dbReference>
<evidence type="ECO:0000313" key="11">
    <source>
        <dbReference type="Proteomes" id="UP000001072"/>
    </source>
</evidence>
<dbReference type="Pfam" id="PF25005">
    <property type="entry name" value="PSF2_N"/>
    <property type="match status" value="1"/>
</dbReference>
<proteinExistence type="inferred from homology"/>
<dbReference type="PANTHER" id="PTHR12772:SF0">
    <property type="entry name" value="DNA REPLICATION COMPLEX GINS PROTEIN PSF2"/>
    <property type="match status" value="1"/>
</dbReference>
<comment type="subcellular location">
    <subcellularLocation>
        <location evidence="1">Nucleus</location>
    </subcellularLocation>
</comment>
<dbReference type="Gene3D" id="3.40.5.50">
    <property type="match status" value="1"/>
</dbReference>
<keyword evidence="6" id="KW-0539">Nucleus</keyword>